<feature type="domain" description="Transposase zinc-binding" evidence="2">
    <location>
        <begin position="2"/>
        <end position="87"/>
    </location>
</feature>
<dbReference type="STRING" id="1817863.A2Y62_00835"/>
<reference evidence="3 4" key="1">
    <citation type="journal article" date="2016" name="Nat. Commun.">
        <title>Thousands of microbial genomes shed light on interconnected biogeochemical processes in an aquifer system.</title>
        <authorList>
            <person name="Anantharaman K."/>
            <person name="Brown C.T."/>
            <person name="Hug L.A."/>
            <person name="Sharon I."/>
            <person name="Castelle C.J."/>
            <person name="Probst A.J."/>
            <person name="Thomas B.C."/>
            <person name="Singh A."/>
            <person name="Wilkins M.J."/>
            <person name="Karaoz U."/>
            <person name="Brodie E.L."/>
            <person name="Williams K.H."/>
            <person name="Hubbard S.S."/>
            <person name="Banfield J.F."/>
        </authorList>
    </citation>
    <scope>NUCLEOTIDE SEQUENCE [LARGE SCALE GENOMIC DNA]</scope>
</reference>
<evidence type="ECO:0000313" key="3">
    <source>
        <dbReference type="EMBL" id="OGF64389.1"/>
    </source>
</evidence>
<dbReference type="GO" id="GO:0006313">
    <property type="term" value="P:DNA transposition"/>
    <property type="evidence" value="ECO:0007669"/>
    <property type="project" value="InterPro"/>
</dbReference>
<dbReference type="Proteomes" id="UP000178943">
    <property type="component" value="Unassembled WGS sequence"/>
</dbReference>
<dbReference type="PANTHER" id="PTHR37023:SF1">
    <property type="entry name" value="ISSOD25 TRANSPOSASE TNPA_ISSOD25"/>
    <property type="match status" value="1"/>
</dbReference>
<proteinExistence type="predicted"/>
<dbReference type="PANTHER" id="PTHR37023">
    <property type="entry name" value="TRANSPOSASE"/>
    <property type="match status" value="1"/>
</dbReference>
<gene>
    <name evidence="3" type="ORF">A2Y62_00835</name>
</gene>
<dbReference type="GO" id="GO:0003677">
    <property type="term" value="F:DNA binding"/>
    <property type="evidence" value="ECO:0007669"/>
    <property type="project" value="InterPro"/>
</dbReference>
<dbReference type="EMBL" id="MFGW01000138">
    <property type="protein sequence ID" value="OGF64389.1"/>
    <property type="molecule type" value="Genomic_DNA"/>
</dbReference>
<dbReference type="GO" id="GO:0004803">
    <property type="term" value="F:transposase activity"/>
    <property type="evidence" value="ECO:0007669"/>
    <property type="project" value="InterPro"/>
</dbReference>
<organism evidence="3 4">
    <name type="scientific">Candidatus Fischerbacteria bacterium RBG_13_37_8</name>
    <dbReference type="NCBI Taxonomy" id="1817863"/>
    <lineage>
        <taxon>Bacteria</taxon>
        <taxon>Candidatus Fischeribacteriota</taxon>
    </lineage>
</organism>
<dbReference type="Pfam" id="PF04986">
    <property type="entry name" value="Y2_Tnp"/>
    <property type="match status" value="1"/>
</dbReference>
<sequence>MHAKSYRENHSLPLLHLKVMHAIEICRTAYLGGHIEKCDHCGHERISYNSCRNRHCPKCQSLPKAKWIQDRKKELLPVSYFHTVFTLPHELNLIVLRNKKTIFNILFRAVAETLQEFAANEGGRIGFIAILHTWDQTLTDHFHLHCLIAGGMLSLDDAQWIPLRKNYLFPVKALSKKFRGKFIYYLKQAFTDGNLIFPGKIAHLANANEFERLIRKLWKKDWIVYSKKPFVEPCHVLDYLGRYTHRVAISNNRIISVQDRMVSFQYKDRKHDNKLKVMTLDADEFMRRFLLHVLPDSFVRIRHFGFLANRSKKHSLFLCRQFLHIPPESMPQTEMKTREFLIELTGIDLNQCPLCKKGTMSIIAQLPPAFASFYAQPDFFDSS</sequence>
<dbReference type="AlphaFoldDB" id="A0A1F5VLU4"/>
<protein>
    <submittedName>
        <fullName evidence="3">Transposase</fullName>
    </submittedName>
</protein>
<dbReference type="InterPro" id="IPR007069">
    <property type="entry name" value="Transposase_32"/>
</dbReference>
<name>A0A1F5VLU4_9BACT</name>
<evidence type="ECO:0000259" key="2">
    <source>
        <dbReference type="Pfam" id="PF14319"/>
    </source>
</evidence>
<dbReference type="InterPro" id="IPR026889">
    <property type="entry name" value="Zn_Tnp"/>
</dbReference>
<accession>A0A1F5VLU4</accession>
<dbReference type="Pfam" id="PF14319">
    <property type="entry name" value="Zn_Tnp_IS91"/>
    <property type="match status" value="1"/>
</dbReference>
<feature type="domain" description="Transposase IS801/IS1294" evidence="1">
    <location>
        <begin position="126"/>
        <end position="312"/>
    </location>
</feature>
<evidence type="ECO:0000313" key="4">
    <source>
        <dbReference type="Proteomes" id="UP000178943"/>
    </source>
</evidence>
<dbReference type="NCBIfam" id="NF033538">
    <property type="entry name" value="transpos_IS91"/>
    <property type="match status" value="1"/>
</dbReference>
<dbReference type="InterPro" id="IPR054832">
    <property type="entry name" value="transpos_IS91"/>
</dbReference>
<evidence type="ECO:0000259" key="1">
    <source>
        <dbReference type="Pfam" id="PF04986"/>
    </source>
</evidence>
<comment type="caution">
    <text evidence="3">The sequence shown here is derived from an EMBL/GenBank/DDBJ whole genome shotgun (WGS) entry which is preliminary data.</text>
</comment>